<feature type="domain" description="YdhG-like" evidence="1">
    <location>
        <begin position="20"/>
        <end position="127"/>
    </location>
</feature>
<evidence type="ECO:0000259" key="1">
    <source>
        <dbReference type="Pfam" id="PF08818"/>
    </source>
</evidence>
<dbReference type="InterPro" id="IPR014922">
    <property type="entry name" value="YdhG-like"/>
</dbReference>
<dbReference type="KEGG" id="pect:BN1012_Phect3197"/>
<protein>
    <recommendedName>
        <fullName evidence="1">YdhG-like domain-containing protein</fullName>
    </recommendedName>
</protein>
<evidence type="ECO:0000313" key="2">
    <source>
        <dbReference type="EMBL" id="CDO61409.1"/>
    </source>
</evidence>
<dbReference type="STRING" id="1458461.BN1012_Phect3197"/>
<dbReference type="HOGENOM" id="CLU_130827_0_0_5"/>
<dbReference type="PATRIC" id="fig|1458461.3.peg.3203"/>
<dbReference type="EMBL" id="HG966617">
    <property type="protein sequence ID" value="CDO61409.1"/>
    <property type="molecule type" value="Genomic_DNA"/>
</dbReference>
<dbReference type="Pfam" id="PF08818">
    <property type="entry name" value="DUF1801"/>
    <property type="match status" value="1"/>
</dbReference>
<dbReference type="RefSeq" id="WP_043949208.1">
    <property type="nucleotide sequence ID" value="NZ_HG966617.1"/>
</dbReference>
<dbReference type="AlphaFoldDB" id="X5MHU5"/>
<evidence type="ECO:0000313" key="3">
    <source>
        <dbReference type="Proteomes" id="UP000032160"/>
    </source>
</evidence>
<dbReference type="Proteomes" id="UP000032160">
    <property type="component" value="Chromosome I"/>
</dbReference>
<name>X5MHU5_9HYPH</name>
<sequence>MGQQDISIESVMAEYPPKLRPTINKLRKLVREVAKSNADVGELVETLKWGQPSFLPKGPRIGTTVRMDAVSKDPVRVALYFHCQTTLVETFRELYSDTLNFEGNRAIVLDVSRPLPEAELRHCIEMALTYHKAKRTKAA</sequence>
<gene>
    <name evidence="2" type="ORF">BN1012_Phect3197</name>
</gene>
<keyword evidence="3" id="KW-1185">Reference proteome</keyword>
<proteinExistence type="predicted"/>
<reference evidence="2 3" key="1">
    <citation type="journal article" date="2014" name="Front. Genet.">
        <title>Genome and metabolic network of "Candidatus Phaeomarinobacter ectocarpi" Ec32, a new candidate genus of Alphaproteobacteria frequently associated with brown algae.</title>
        <authorList>
            <person name="Dittami S.M."/>
            <person name="Barbeyron T."/>
            <person name="Boyen C."/>
            <person name="Cambefort J."/>
            <person name="Collet G."/>
            <person name="Delage L."/>
            <person name="Gobet A."/>
            <person name="Groisillier A."/>
            <person name="Leblanc C."/>
            <person name="Michel G."/>
            <person name="Scornet D."/>
            <person name="Siegel A."/>
            <person name="Tapia J.E."/>
            <person name="Tonon T."/>
        </authorList>
    </citation>
    <scope>NUCLEOTIDE SEQUENCE [LARGE SCALE GENOMIC DNA]</scope>
    <source>
        <strain evidence="2 3">Ec32</strain>
    </source>
</reference>
<dbReference type="OrthoDB" id="328972at2"/>
<accession>X5MHU5</accession>
<dbReference type="SUPFAM" id="SSF159888">
    <property type="entry name" value="YdhG-like"/>
    <property type="match status" value="1"/>
</dbReference>
<organism evidence="2 3">
    <name type="scientific">Candidatus Phaeomarinibacter ectocarpi</name>
    <dbReference type="NCBI Taxonomy" id="1458461"/>
    <lineage>
        <taxon>Bacteria</taxon>
        <taxon>Pseudomonadati</taxon>
        <taxon>Pseudomonadota</taxon>
        <taxon>Alphaproteobacteria</taxon>
        <taxon>Hyphomicrobiales</taxon>
        <taxon>Parvibaculaceae</taxon>
        <taxon>Candidatus Phaeomarinibacter</taxon>
    </lineage>
</organism>